<evidence type="ECO:0000259" key="2">
    <source>
        <dbReference type="Pfam" id="PF14280"/>
    </source>
</evidence>
<feature type="domain" description="DUF4365" evidence="2">
    <location>
        <begin position="24"/>
        <end position="71"/>
    </location>
</feature>
<protein>
    <recommendedName>
        <fullName evidence="2">DUF4365 domain-containing protein</fullName>
    </recommendedName>
</protein>
<accession>A0A499USS6</accession>
<reference evidence="3 4" key="1">
    <citation type="journal article" date="2020" name="Int. J. Syst. Evol. Microbiol.">
        <title>Reclassification of Streptomyces castelarensis and Streptomyces sporoclivatus as later heterotypic synonyms of Streptomyces antimycoticus.</title>
        <authorList>
            <person name="Komaki H."/>
            <person name="Tamura T."/>
        </authorList>
    </citation>
    <scope>NUCLEOTIDE SEQUENCE [LARGE SCALE GENOMIC DNA]</scope>
    <source>
        <strain evidence="3 4">NBRC 100767</strain>
    </source>
</reference>
<evidence type="ECO:0000313" key="4">
    <source>
        <dbReference type="Proteomes" id="UP000463951"/>
    </source>
</evidence>
<dbReference type="AlphaFoldDB" id="A0A499USS6"/>
<feature type="region of interest" description="Disordered" evidence="1">
    <location>
        <begin position="1"/>
        <end position="20"/>
    </location>
</feature>
<evidence type="ECO:0000256" key="1">
    <source>
        <dbReference type="SAM" id="MobiDB-lite"/>
    </source>
</evidence>
<dbReference type="InterPro" id="IPR025375">
    <property type="entry name" value="DUF4365"/>
</dbReference>
<name>A0A499USS6_9ACTN</name>
<evidence type="ECO:0000313" key="3">
    <source>
        <dbReference type="EMBL" id="BBJ39969.1"/>
    </source>
</evidence>
<dbReference type="EMBL" id="AP019620">
    <property type="protein sequence ID" value="BBJ39969.1"/>
    <property type="molecule type" value="Genomic_DNA"/>
</dbReference>
<dbReference type="Pfam" id="PF14280">
    <property type="entry name" value="DUF4365"/>
    <property type="match status" value="1"/>
</dbReference>
<proteinExistence type="predicted"/>
<gene>
    <name evidence="3" type="ORF">SSPO_026870</name>
</gene>
<organism evidence="3 4">
    <name type="scientific">Streptomyces antimycoticus</name>
    <dbReference type="NCBI Taxonomy" id="68175"/>
    <lineage>
        <taxon>Bacteria</taxon>
        <taxon>Bacillati</taxon>
        <taxon>Actinomycetota</taxon>
        <taxon>Actinomycetes</taxon>
        <taxon>Kitasatosporales</taxon>
        <taxon>Streptomycetaceae</taxon>
        <taxon>Streptomyces</taxon>
        <taxon>Streptomyces violaceusniger group</taxon>
    </lineage>
</organism>
<sequence>MPPPAGHGAAPGGRIRTGWPLGGEDVRGRLLALQIKSGMSWFREAAPEGWWFRPDGEHVAYWLNHSLPVACGTCLMPYEEPPVWGSITMSCFPIHVSRVLKS</sequence>
<dbReference type="Proteomes" id="UP000463951">
    <property type="component" value="Chromosome"/>
</dbReference>